<evidence type="ECO:0000259" key="5">
    <source>
        <dbReference type="Pfam" id="PF19403"/>
    </source>
</evidence>
<feature type="domain" description="GEVED" evidence="6">
    <location>
        <begin position="504"/>
        <end position="586"/>
    </location>
</feature>
<dbReference type="NCBIfam" id="TIGR01167">
    <property type="entry name" value="LPXTG_anchor"/>
    <property type="match status" value="1"/>
</dbReference>
<evidence type="ECO:0000259" key="3">
    <source>
        <dbReference type="Pfam" id="PF17802"/>
    </source>
</evidence>
<protein>
    <recommendedName>
        <fullName evidence="8">Fimbrial protein</fullName>
    </recommendedName>
</protein>
<dbReference type="InterPro" id="IPR013783">
    <property type="entry name" value="Ig-like_fold"/>
</dbReference>
<dbReference type="InterPro" id="IPR045826">
    <property type="entry name" value="SpaA_PFL_dom_2"/>
</dbReference>
<dbReference type="InterPro" id="IPR041033">
    <property type="entry name" value="SpaA_PFL_dom_1"/>
</dbReference>
<feature type="domain" description="SpaA-like prealbumin fold" evidence="3">
    <location>
        <begin position="708"/>
        <end position="792"/>
    </location>
</feature>
<proteinExistence type="predicted"/>
<reference evidence="7" key="1">
    <citation type="journal article" date="2001" name="Oral Microbiol. Immunol.">
        <title>Actinomyces naeslundii fimbrial protein Orf977 shows similarity to a streptococcal adhesin.</title>
        <authorList>
            <person name="Hoflack L."/>
            <person name="Yeung M.K."/>
        </authorList>
    </citation>
    <scope>NUCLEOTIDE SEQUENCE</scope>
    <source>
        <strain evidence="7">T14V</strain>
    </source>
</reference>
<dbReference type="InterPro" id="IPR045474">
    <property type="entry name" value="GEVED"/>
</dbReference>
<organism evidence="7">
    <name type="scientific">Actinomyces naeslundii</name>
    <dbReference type="NCBI Taxonomy" id="1655"/>
    <lineage>
        <taxon>Bacteria</taxon>
        <taxon>Bacillati</taxon>
        <taxon>Actinomycetota</taxon>
        <taxon>Actinomycetes</taxon>
        <taxon>Actinomycetales</taxon>
        <taxon>Actinomycetaceae</taxon>
        <taxon>Actinomyces</taxon>
    </lineage>
</organism>
<keyword evidence="2" id="KW-0472">Membrane</keyword>
<dbReference type="Gene3D" id="2.60.40.10">
    <property type="entry name" value="Immunoglobulins"/>
    <property type="match status" value="2"/>
</dbReference>
<feature type="region of interest" description="Disordered" evidence="1">
    <location>
        <begin position="441"/>
        <end position="488"/>
    </location>
</feature>
<feature type="compositionally biased region" description="Acidic residues" evidence="1">
    <location>
        <begin position="461"/>
        <end position="476"/>
    </location>
</feature>
<keyword evidence="2" id="KW-1133">Transmembrane helix</keyword>
<feature type="domain" description="SpaA-like prealbumin fold" evidence="5">
    <location>
        <begin position="592"/>
        <end position="674"/>
    </location>
</feature>
<dbReference type="GO" id="GO:0005975">
    <property type="term" value="P:carbohydrate metabolic process"/>
    <property type="evidence" value="ECO:0007669"/>
    <property type="project" value="UniProtKB-ARBA"/>
</dbReference>
<sequence length="976" mass="103358">MESTPKRGRSQRCWFLMNWSVFPLLSRRAIKPRLRRLVAGAAALACVAAALVGTEQPSAGAAPSGLPADALPAVFAQGGTSWYRDTIQWLQWADYDQNFAGQTKPNVPVLDYGQRRTFTNYRDLGEAGYLVTTCNLSNLKHLGHQKGFPDDLSRGPLVATIPGTWAGDILDNLYNTGGAGGWSDGSSEWHNGLKYPDNYTNHNRMVIGLANGYAYNGDKTWDGRDKNDRRANRTPTGGYSRISFDVSCSAAVQAPDGSSTPVALNGLVFADAEASNPGSTNEPFDGEWIQAEVPSNQRVTWRLLDGGRSSNCTDTRGRTGRPVTTRASFSNGNHTLRLDNTAQECVYQNGGGYSKPNGIGGPAVSMFMEGATSATITMQGSGYSAVALGLVLVTDFGDAPVSYGSASALLQPRWDGGEVTNRNGYDLFGGRLINTTRMQPTGPYLGSGTDAESQQRFSDGADGDDNDGWYGNDEDGVSIPASGIETAPGQQYTTNVRCGGRGAVAGWIDWNHNGVFDATEKSGQTTCDGWGNATLRWTVPEDVVRSIDGEAGSQPHTYLRVRTAEAGVNLKPTGSTMGGEVEDYRIAVRVPTIRLVKNVQAPYTGQVRALGADQWTLKAQQGNGGAASQQVTGNVDTGIKAVRPGQYVLSESSTNPQAPGYEASAWQCAQTPGTRGSWSSSSLTGSNIQVRGTDRLTCWVTNTTKPGALSWTKVDQDGQTPLGGTSWTLTGPGVPAGTVVEDCQAAGCRGGAYRDTNPAPGVFEVSGLAWGSYSVTERTAPSGYQRLDKTLAFNDVSGANLKAGLKDTTGVTRGAVTNQRLTGAVSWKKQDTSGHALGGSEWTLSGPGVPARTTVTDCVIAGGRGRCPGGPYADTDPAAGSFTVTGLPWDTRSYSLVEKRAPAGYRLDTTSRSFAIKPNALQYSFSKAFTNEKAATPRLPLTGGRGAHIFLIAGAVVSALAISTGLLRRRRHCNLD</sequence>
<dbReference type="Pfam" id="PF20009">
    <property type="entry name" value="GEVED"/>
    <property type="match status" value="1"/>
</dbReference>
<dbReference type="Pfam" id="PF19403">
    <property type="entry name" value="SpaA_2"/>
    <property type="match status" value="1"/>
</dbReference>
<feature type="domain" description="Surface adhesin CshA non-repetitive" evidence="4">
    <location>
        <begin position="85"/>
        <end position="391"/>
    </location>
</feature>
<dbReference type="Pfam" id="PF17802">
    <property type="entry name" value="SpaA"/>
    <property type="match status" value="2"/>
</dbReference>
<feature type="domain" description="SpaA-like prealbumin fold" evidence="3">
    <location>
        <begin position="824"/>
        <end position="920"/>
    </location>
</feature>
<evidence type="ECO:0000259" key="6">
    <source>
        <dbReference type="Pfam" id="PF20009"/>
    </source>
</evidence>
<accession>Q9EV17</accession>
<evidence type="ECO:0000259" key="4">
    <source>
        <dbReference type="Pfam" id="PF18651"/>
    </source>
</evidence>
<keyword evidence="2" id="KW-0812">Transmembrane</keyword>
<feature type="region of interest" description="Disordered" evidence="1">
    <location>
        <begin position="305"/>
        <end position="325"/>
    </location>
</feature>
<dbReference type="AlphaFoldDB" id="Q9EV17"/>
<feature type="transmembrane region" description="Helical" evidence="2">
    <location>
        <begin position="947"/>
        <end position="967"/>
    </location>
</feature>
<dbReference type="Pfam" id="PF18651">
    <property type="entry name" value="CshA_NR2"/>
    <property type="match status" value="1"/>
</dbReference>
<evidence type="ECO:0000256" key="1">
    <source>
        <dbReference type="SAM" id="MobiDB-lite"/>
    </source>
</evidence>
<dbReference type="EMBL" id="AJ401093">
    <property type="protein sequence ID" value="CAC19834.1"/>
    <property type="molecule type" value="Genomic_DNA"/>
</dbReference>
<evidence type="ECO:0000313" key="7">
    <source>
        <dbReference type="EMBL" id="CAC19834.1"/>
    </source>
</evidence>
<dbReference type="InterPro" id="IPR040683">
    <property type="entry name" value="CshA_NR2"/>
</dbReference>
<name>Q9EV17_ACTNA</name>
<evidence type="ECO:0000256" key="2">
    <source>
        <dbReference type="SAM" id="Phobius"/>
    </source>
</evidence>
<evidence type="ECO:0008006" key="8">
    <source>
        <dbReference type="Google" id="ProtNLM"/>
    </source>
</evidence>